<dbReference type="Gene3D" id="3.60.10.10">
    <property type="entry name" value="Endonuclease/exonuclease/phosphatase"/>
    <property type="match status" value="1"/>
</dbReference>
<reference evidence="3 4" key="1">
    <citation type="journal article" date="2024" name="Plant Biotechnol. J.">
        <title>Dendrobium thyrsiflorum genome and its molecular insights into genes involved in important horticultural traits.</title>
        <authorList>
            <person name="Chen B."/>
            <person name="Wang J.Y."/>
            <person name="Zheng P.J."/>
            <person name="Li K.L."/>
            <person name="Liang Y.M."/>
            <person name="Chen X.F."/>
            <person name="Zhang C."/>
            <person name="Zhao X."/>
            <person name="He X."/>
            <person name="Zhang G.Q."/>
            <person name="Liu Z.J."/>
            <person name="Xu Q."/>
        </authorList>
    </citation>
    <scope>NUCLEOTIDE SEQUENCE [LARGE SCALE GENOMIC DNA]</scope>
    <source>
        <strain evidence="3">GZMU011</strain>
    </source>
</reference>
<dbReference type="PANTHER" id="PTHR33710:SF62">
    <property type="entry name" value="DUF4283 DOMAIN PROTEIN"/>
    <property type="match status" value="1"/>
</dbReference>
<evidence type="ECO:0000313" key="3">
    <source>
        <dbReference type="EMBL" id="KAL0912351.1"/>
    </source>
</evidence>
<gene>
    <name evidence="3" type="ORF">M5K25_018318</name>
</gene>
<protein>
    <recommendedName>
        <fullName evidence="5">RNase H type-1 domain-containing protein</fullName>
    </recommendedName>
</protein>
<dbReference type="Gene3D" id="3.30.420.10">
    <property type="entry name" value="Ribonuclease H-like superfamily/Ribonuclease H"/>
    <property type="match status" value="1"/>
</dbReference>
<dbReference type="SUPFAM" id="SSF53098">
    <property type="entry name" value="Ribonuclease H-like"/>
    <property type="match status" value="1"/>
</dbReference>
<evidence type="ECO:0000259" key="1">
    <source>
        <dbReference type="Pfam" id="PF03372"/>
    </source>
</evidence>
<dbReference type="CDD" id="cd06222">
    <property type="entry name" value="RNase_H_like"/>
    <property type="match status" value="1"/>
</dbReference>
<dbReference type="InterPro" id="IPR044730">
    <property type="entry name" value="RNase_H-like_dom_plant"/>
</dbReference>
<accession>A0ABD0UPQ5</accession>
<feature type="domain" description="RNase H type-1" evidence="2">
    <location>
        <begin position="821"/>
        <end position="931"/>
    </location>
</feature>
<dbReference type="AlphaFoldDB" id="A0ABD0UPQ5"/>
<proteinExistence type="predicted"/>
<dbReference type="Pfam" id="PF03372">
    <property type="entry name" value="Exo_endo_phos"/>
    <property type="match status" value="1"/>
</dbReference>
<sequence>MRLKNLCRIYNVSFLVILEPLISNTKLDGTARWLGFKHAIANVANKIWVFWKDPLRIDVIGDFTQVMHCSIDSSNIHFAASFVYASSSRYHRKMLWEQISHFHSICSIPWLVGGDFNTISNPSECIGGSPPISQAMEDFNSMIMDCKLTHIGFSGNKFTWNRGLLWQRLDRVLFNEFWINSVVSTNIEHLSRTLSDHSPLLIRIKEKSINFSSHFRFQNMWLLHDSFMDLVQNNWLAPLHPDNSIFGMRRFWFKLKRMKQVLNWWNQNVFKNLFSNIVQAEEDVNNFENLCLSFPSVDNFNLLNNAKDCLSKLQVQEETFWKQKVATKHLIDGDNNTKYFHALVNRKRALNCIHKIKRDDGTITEDGVEIANLAVQFFQNHLNKDFLPNNIDNPSIIPNLISDGDNEQFELVSGLSLNKHKCCFISSKKVSTERLVAIKNLTGFVHCHLPFKYLGVSLFKGYKKSFLFDGLITTVQNKLLSWDSNFLSFGGRLILIKSVLCSLPVYSFQALLPTTEVSTKISRICNKFFWKGTGKNSKIIWSSWDKVCGTLDEGALGYKSMTDMAYAFPVNCGTIFVPIIVGVITRPLFLIVKEILEFDIDFVKSNGWLSLCLIGGLGVDRWLGGTSIDSIFNTSSKENVKVNYFFDNNCWDFGKLCNVLPISIAQQIFNIPLNINSKDLLLCGLTVDGRFSVKDAWHTFRSKKDVSNLFSMIWHKTIPTTVALLKPGLILRISLRNNSRFSDVVMNHNRIIQNVKNKVVALFYAKLLTAKDFNNHYSVASALGITLEEVFPPNVSRIIYWTKPPINYYKINVVGFDSDSHLGFGGIIRDYQGNLVLGFAGPLQNADINFAIISAVLNGLKSCITLDLNCIIFEVDSTFSLHMLNSLDDITCNSSLFYILREVKNSLRFINFSFSFVHKEGNACANWLARWGWGSDHLSNFSGSNLPHALNGLLRLDKVGVPYVKG</sequence>
<evidence type="ECO:0000259" key="2">
    <source>
        <dbReference type="Pfam" id="PF13456"/>
    </source>
</evidence>
<evidence type="ECO:0000313" key="4">
    <source>
        <dbReference type="Proteomes" id="UP001552299"/>
    </source>
</evidence>
<dbReference type="InterPro" id="IPR036397">
    <property type="entry name" value="RNaseH_sf"/>
</dbReference>
<dbReference type="InterPro" id="IPR005135">
    <property type="entry name" value="Endo/exonuclease/phosphatase"/>
</dbReference>
<dbReference type="InterPro" id="IPR002156">
    <property type="entry name" value="RNaseH_domain"/>
</dbReference>
<dbReference type="EMBL" id="JANQDX010000014">
    <property type="protein sequence ID" value="KAL0912351.1"/>
    <property type="molecule type" value="Genomic_DNA"/>
</dbReference>
<organism evidence="3 4">
    <name type="scientific">Dendrobium thyrsiflorum</name>
    <name type="common">Pinecone-like raceme dendrobium</name>
    <name type="synonym">Orchid</name>
    <dbReference type="NCBI Taxonomy" id="117978"/>
    <lineage>
        <taxon>Eukaryota</taxon>
        <taxon>Viridiplantae</taxon>
        <taxon>Streptophyta</taxon>
        <taxon>Embryophyta</taxon>
        <taxon>Tracheophyta</taxon>
        <taxon>Spermatophyta</taxon>
        <taxon>Magnoliopsida</taxon>
        <taxon>Liliopsida</taxon>
        <taxon>Asparagales</taxon>
        <taxon>Orchidaceae</taxon>
        <taxon>Epidendroideae</taxon>
        <taxon>Malaxideae</taxon>
        <taxon>Dendrobiinae</taxon>
        <taxon>Dendrobium</taxon>
    </lineage>
</organism>
<keyword evidence="4" id="KW-1185">Reference proteome</keyword>
<feature type="domain" description="Endonuclease/exonuclease/phosphatase" evidence="1">
    <location>
        <begin position="42"/>
        <end position="197"/>
    </location>
</feature>
<dbReference type="Pfam" id="PF13456">
    <property type="entry name" value="RVT_3"/>
    <property type="match status" value="1"/>
</dbReference>
<name>A0ABD0UPQ5_DENTH</name>
<dbReference type="SUPFAM" id="SSF56219">
    <property type="entry name" value="DNase I-like"/>
    <property type="match status" value="1"/>
</dbReference>
<dbReference type="Proteomes" id="UP001552299">
    <property type="component" value="Unassembled WGS sequence"/>
</dbReference>
<dbReference type="InterPro" id="IPR012337">
    <property type="entry name" value="RNaseH-like_sf"/>
</dbReference>
<dbReference type="InterPro" id="IPR036691">
    <property type="entry name" value="Endo/exonu/phosph_ase_sf"/>
</dbReference>
<comment type="caution">
    <text evidence="3">The sequence shown here is derived from an EMBL/GenBank/DDBJ whole genome shotgun (WGS) entry which is preliminary data.</text>
</comment>
<evidence type="ECO:0008006" key="5">
    <source>
        <dbReference type="Google" id="ProtNLM"/>
    </source>
</evidence>
<dbReference type="PANTHER" id="PTHR33710">
    <property type="entry name" value="BNAC02G09200D PROTEIN"/>
    <property type="match status" value="1"/>
</dbReference>